<keyword evidence="3" id="KW-1185">Reference proteome</keyword>
<reference evidence="2" key="2">
    <citation type="submission" date="2021-04" db="EMBL/GenBank/DDBJ databases">
        <authorList>
            <person name="Dong X."/>
        </authorList>
    </citation>
    <scope>NUCLEOTIDE SEQUENCE</scope>
    <source>
        <strain evidence="2">ZWT</strain>
    </source>
</reference>
<reference evidence="2" key="1">
    <citation type="journal article" date="2021" name="mSystems">
        <title>Bacteria and Archaea Synergistically Convert Glycine Betaine to Biogenic Methane in the Formosa Cold Seep of the South China Sea.</title>
        <authorList>
            <person name="Li L."/>
            <person name="Zhang W."/>
            <person name="Zhang S."/>
            <person name="Song L."/>
            <person name="Sun Q."/>
            <person name="Zhang H."/>
            <person name="Xiang H."/>
            <person name="Dong X."/>
        </authorList>
    </citation>
    <scope>NUCLEOTIDE SEQUENCE</scope>
    <source>
        <strain evidence="2">ZWT</strain>
    </source>
</reference>
<evidence type="ECO:0000313" key="3">
    <source>
        <dbReference type="Proteomes" id="UP001056429"/>
    </source>
</evidence>
<proteinExistence type="predicted"/>
<protein>
    <submittedName>
        <fullName evidence="2">DUF3343 domain-containing protein</fullName>
    </submittedName>
</protein>
<evidence type="ECO:0000313" key="2">
    <source>
        <dbReference type="EMBL" id="MCM1989314.1"/>
    </source>
</evidence>
<dbReference type="AlphaFoldDB" id="A0A9J6NXY7"/>
<name>A0A9J6NXY7_9CLOT</name>
<dbReference type="Pfam" id="PF11823">
    <property type="entry name" value="Se_S_carrier"/>
    <property type="match status" value="1"/>
</dbReference>
<dbReference type="Proteomes" id="UP001056429">
    <property type="component" value="Unassembled WGS sequence"/>
</dbReference>
<organism evidence="2 3">
    <name type="scientific">Oceanirhabdus seepicola</name>
    <dbReference type="NCBI Taxonomy" id="2828781"/>
    <lineage>
        <taxon>Bacteria</taxon>
        <taxon>Bacillati</taxon>
        <taxon>Bacillota</taxon>
        <taxon>Clostridia</taxon>
        <taxon>Eubacteriales</taxon>
        <taxon>Clostridiaceae</taxon>
        <taxon>Oceanirhabdus</taxon>
    </lineage>
</organism>
<comment type="caution">
    <text evidence="2">The sequence shown here is derived from an EMBL/GenBank/DDBJ whole genome shotgun (WGS) entry which is preliminary data.</text>
</comment>
<evidence type="ECO:0000259" key="1">
    <source>
        <dbReference type="Pfam" id="PF11823"/>
    </source>
</evidence>
<accession>A0A9J6NXY7</accession>
<dbReference type="InterPro" id="IPR021778">
    <property type="entry name" value="Se/S_carrier-like"/>
</dbReference>
<gene>
    <name evidence="2" type="ORF">KDK92_06145</name>
</gene>
<dbReference type="RefSeq" id="WP_250858313.1">
    <property type="nucleotide sequence ID" value="NZ_JAGSOJ010000001.1"/>
</dbReference>
<sequence length="88" mass="10224">MINEVEYIVILASNNYASLLYKKLLGRKCKITFISAPRSIARSCKKAIKFYKRDLNIVKQEIKNNKLKSKGIYKIEIKNKKINYVLVG</sequence>
<dbReference type="EMBL" id="JAGSOJ010000001">
    <property type="protein sequence ID" value="MCM1989314.1"/>
    <property type="molecule type" value="Genomic_DNA"/>
</dbReference>
<feature type="domain" description="Putative Se/S carrier protein-like" evidence="1">
    <location>
        <begin position="6"/>
        <end position="74"/>
    </location>
</feature>